<dbReference type="GO" id="GO:0005774">
    <property type="term" value="C:vacuolar membrane"/>
    <property type="evidence" value="ECO:0007669"/>
    <property type="project" value="TreeGrafter"/>
</dbReference>
<dbReference type="EMBL" id="UZAM01014314">
    <property type="protein sequence ID" value="VDP33193.1"/>
    <property type="molecule type" value="Genomic_DNA"/>
</dbReference>
<keyword evidence="8" id="KW-1185">Reference proteome</keyword>
<dbReference type="WBParaSite" id="SBAD_0001097401-mRNA-1">
    <property type="protein sequence ID" value="SBAD_0001097401-mRNA-1"/>
    <property type="gene ID" value="SBAD_0001097401"/>
</dbReference>
<evidence type="ECO:0000313" key="8">
    <source>
        <dbReference type="Proteomes" id="UP000270296"/>
    </source>
</evidence>
<dbReference type="GO" id="GO:0015179">
    <property type="term" value="F:L-amino acid transmembrane transporter activity"/>
    <property type="evidence" value="ECO:0007669"/>
    <property type="project" value="TreeGrafter"/>
</dbReference>
<proteinExistence type="predicted"/>
<evidence type="ECO:0000256" key="2">
    <source>
        <dbReference type="ARBA" id="ARBA00022692"/>
    </source>
</evidence>
<evidence type="ECO:0000313" key="9">
    <source>
        <dbReference type="WBParaSite" id="SBAD_0001097401-mRNA-1"/>
    </source>
</evidence>
<reference evidence="9" key="1">
    <citation type="submission" date="2016-06" db="UniProtKB">
        <authorList>
            <consortium name="WormBaseParasite"/>
        </authorList>
    </citation>
    <scope>IDENTIFICATION</scope>
</reference>
<evidence type="ECO:0000256" key="5">
    <source>
        <dbReference type="SAM" id="Phobius"/>
    </source>
</evidence>
<accession>A0A183J406</accession>
<gene>
    <name evidence="7" type="ORF">SBAD_LOCUS10604</name>
</gene>
<keyword evidence="2 5" id="KW-0812">Transmembrane</keyword>
<comment type="subcellular location">
    <subcellularLocation>
        <location evidence="1">Membrane</location>
        <topology evidence="1">Multi-pass membrane protein</topology>
    </subcellularLocation>
</comment>
<name>A0A183J406_9BILA</name>
<feature type="transmembrane region" description="Helical" evidence="5">
    <location>
        <begin position="226"/>
        <end position="243"/>
    </location>
</feature>
<evidence type="ECO:0000256" key="4">
    <source>
        <dbReference type="ARBA" id="ARBA00023136"/>
    </source>
</evidence>
<protein>
    <submittedName>
        <fullName evidence="9">Aa_trans domain-containing protein</fullName>
    </submittedName>
</protein>
<evidence type="ECO:0000259" key="6">
    <source>
        <dbReference type="Pfam" id="PF01490"/>
    </source>
</evidence>
<keyword evidence="4 5" id="KW-0472">Membrane</keyword>
<dbReference type="InterPro" id="IPR013057">
    <property type="entry name" value="AA_transpt_TM"/>
</dbReference>
<keyword evidence="3 5" id="KW-1133">Transmembrane helix</keyword>
<feature type="transmembrane region" description="Helical" evidence="5">
    <location>
        <begin position="160"/>
        <end position="182"/>
    </location>
</feature>
<dbReference type="Proteomes" id="UP000270296">
    <property type="component" value="Unassembled WGS sequence"/>
</dbReference>
<reference evidence="7 8" key="2">
    <citation type="submission" date="2018-11" db="EMBL/GenBank/DDBJ databases">
        <authorList>
            <consortium name="Pathogen Informatics"/>
        </authorList>
    </citation>
    <scope>NUCLEOTIDE SEQUENCE [LARGE SCALE GENOMIC DNA]</scope>
</reference>
<evidence type="ECO:0000256" key="1">
    <source>
        <dbReference type="ARBA" id="ARBA00004141"/>
    </source>
</evidence>
<feature type="transmembrane region" description="Helical" evidence="5">
    <location>
        <begin position="263"/>
        <end position="281"/>
    </location>
</feature>
<feature type="transmembrane region" description="Helical" evidence="5">
    <location>
        <begin position="194"/>
        <end position="214"/>
    </location>
</feature>
<feature type="transmembrane region" description="Helical" evidence="5">
    <location>
        <begin position="97"/>
        <end position="119"/>
    </location>
</feature>
<feature type="domain" description="Amino acid transporter transmembrane" evidence="6">
    <location>
        <begin position="66"/>
        <end position="335"/>
    </location>
</feature>
<dbReference type="PANTHER" id="PTHR22950">
    <property type="entry name" value="AMINO ACID TRANSPORTER"/>
    <property type="match status" value="1"/>
</dbReference>
<evidence type="ECO:0000313" key="7">
    <source>
        <dbReference type="EMBL" id="VDP33193.1"/>
    </source>
</evidence>
<dbReference type="AlphaFoldDB" id="A0A183J406"/>
<feature type="transmembrane region" description="Helical" evidence="5">
    <location>
        <begin position="293"/>
        <end position="318"/>
    </location>
</feature>
<dbReference type="OrthoDB" id="1684102at2759"/>
<dbReference type="PANTHER" id="PTHR22950:SF349">
    <property type="entry name" value="AMINO ACID TRANSPORTER TRANSMEMBRANE DOMAIN-CONTAINING PROTEIN"/>
    <property type="match status" value="1"/>
</dbReference>
<evidence type="ECO:0000256" key="3">
    <source>
        <dbReference type="ARBA" id="ARBA00022989"/>
    </source>
</evidence>
<sequence>MTTAATNSRRSSVSSISSQIKMMDISDDLRKRKLTMEQLSVDDQERIVSDIMYTRIKDKRSHVPHGISEEQALLNLVKGLIGTGILSLPKAFSNAGLWAGFVMLVVLNCCNIFCLRMVIKRSHQFCMLVECGAIDYGKTAELTFSLGPPALRKFGKTARILVNSFIMICQLGFCSVYLLFIAENMRQVVDGNGVLPIQAYVAFTLIPIIPLCCVRHLKYLTLPSTVANLLYLISFVITFQYLFLQLPPSSRLPAIRAMDTLPLAFGNIMFSFEAVCLVLPIENRMKTPRFYMTWNGVVNTGCILVTLLNLAVGFYGYLSFGSDIQDSITLNLPSTVYVNL</sequence>
<dbReference type="Pfam" id="PF01490">
    <property type="entry name" value="Aa_trans"/>
    <property type="match status" value="1"/>
</dbReference>
<organism evidence="9">
    <name type="scientific">Soboliphyme baturini</name>
    <dbReference type="NCBI Taxonomy" id="241478"/>
    <lineage>
        <taxon>Eukaryota</taxon>
        <taxon>Metazoa</taxon>
        <taxon>Ecdysozoa</taxon>
        <taxon>Nematoda</taxon>
        <taxon>Enoplea</taxon>
        <taxon>Dorylaimia</taxon>
        <taxon>Dioctophymatida</taxon>
        <taxon>Dioctophymatoidea</taxon>
        <taxon>Soboliphymatidae</taxon>
        <taxon>Soboliphyme</taxon>
    </lineage>
</organism>